<dbReference type="InterPro" id="IPR037239">
    <property type="entry name" value="OSBP_sf"/>
</dbReference>
<organism evidence="4 5">
    <name type="scientific">Dictyostelium firmibasis</name>
    <dbReference type="NCBI Taxonomy" id="79012"/>
    <lineage>
        <taxon>Eukaryota</taxon>
        <taxon>Amoebozoa</taxon>
        <taxon>Evosea</taxon>
        <taxon>Eumycetozoa</taxon>
        <taxon>Dictyostelia</taxon>
        <taxon>Dictyosteliales</taxon>
        <taxon>Dictyosteliaceae</taxon>
        <taxon>Dictyostelium</taxon>
    </lineage>
</organism>
<feature type="region of interest" description="Disordered" evidence="3">
    <location>
        <begin position="1"/>
        <end position="64"/>
    </location>
</feature>
<proteinExistence type="inferred from homology"/>
<evidence type="ECO:0000313" key="4">
    <source>
        <dbReference type="EMBL" id="KAK5575108.1"/>
    </source>
</evidence>
<dbReference type="Pfam" id="PF01237">
    <property type="entry name" value="Oxysterol_BP"/>
    <property type="match status" value="1"/>
</dbReference>
<name>A0AAN7TTV9_9MYCE</name>
<dbReference type="Proteomes" id="UP001344447">
    <property type="component" value="Unassembled WGS sequence"/>
</dbReference>
<dbReference type="FunFam" id="1.10.287.2720:FF:000001">
    <property type="entry name" value="Oxysterol-binding OBPalpha"/>
    <property type="match status" value="1"/>
</dbReference>
<dbReference type="Gene3D" id="1.10.287.2720">
    <property type="match status" value="1"/>
</dbReference>
<dbReference type="SUPFAM" id="SSF144000">
    <property type="entry name" value="Oxysterol-binding protein-like"/>
    <property type="match status" value="1"/>
</dbReference>
<dbReference type="GO" id="GO:0005829">
    <property type="term" value="C:cytosol"/>
    <property type="evidence" value="ECO:0007669"/>
    <property type="project" value="TreeGrafter"/>
</dbReference>
<comment type="caution">
    <text evidence="4">The sequence shown here is derived from an EMBL/GenBank/DDBJ whole genome shotgun (WGS) entry which is preliminary data.</text>
</comment>
<dbReference type="InterPro" id="IPR000648">
    <property type="entry name" value="Oxysterol-bd"/>
</dbReference>
<evidence type="ECO:0008006" key="6">
    <source>
        <dbReference type="Google" id="ProtNLM"/>
    </source>
</evidence>
<dbReference type="Gene3D" id="2.40.160.120">
    <property type="match status" value="1"/>
</dbReference>
<evidence type="ECO:0000256" key="2">
    <source>
        <dbReference type="RuleBase" id="RU003844"/>
    </source>
</evidence>
<dbReference type="InterPro" id="IPR018494">
    <property type="entry name" value="Oxysterol-bd_CS"/>
</dbReference>
<dbReference type="PANTHER" id="PTHR10972">
    <property type="entry name" value="OXYSTEROL-BINDING PROTEIN-RELATED"/>
    <property type="match status" value="1"/>
</dbReference>
<reference evidence="4 5" key="1">
    <citation type="submission" date="2023-11" db="EMBL/GenBank/DDBJ databases">
        <title>Dfirmibasis_genome.</title>
        <authorList>
            <person name="Edelbroek B."/>
            <person name="Kjellin J."/>
            <person name="Jerlstrom-Hultqvist J."/>
            <person name="Soderbom F."/>
        </authorList>
    </citation>
    <scope>NUCLEOTIDE SEQUENCE [LARGE SCALE GENOMIC DNA]</scope>
    <source>
        <strain evidence="4 5">TNS-C-14</strain>
    </source>
</reference>
<evidence type="ECO:0000256" key="3">
    <source>
        <dbReference type="SAM" id="MobiDB-lite"/>
    </source>
</evidence>
<dbReference type="EMBL" id="JAVFKY010000006">
    <property type="protein sequence ID" value="KAK5575108.1"/>
    <property type="molecule type" value="Genomic_DNA"/>
</dbReference>
<comment type="similarity">
    <text evidence="1 2">Belongs to the OSBP family.</text>
</comment>
<dbReference type="AlphaFoldDB" id="A0AAN7TTV9"/>
<protein>
    <recommendedName>
        <fullName evidence="6">Oxysterol-binding protein</fullName>
    </recommendedName>
</protein>
<feature type="compositionally biased region" description="Polar residues" evidence="3">
    <location>
        <begin position="1"/>
        <end position="13"/>
    </location>
</feature>
<dbReference type="GO" id="GO:0032934">
    <property type="term" value="F:sterol binding"/>
    <property type="evidence" value="ECO:0007669"/>
    <property type="project" value="TreeGrafter"/>
</dbReference>
<evidence type="ECO:0000256" key="1">
    <source>
        <dbReference type="ARBA" id="ARBA00008842"/>
    </source>
</evidence>
<dbReference type="GO" id="GO:0016020">
    <property type="term" value="C:membrane"/>
    <property type="evidence" value="ECO:0007669"/>
    <property type="project" value="TreeGrafter"/>
</dbReference>
<dbReference type="PROSITE" id="PS01013">
    <property type="entry name" value="OSBP"/>
    <property type="match status" value="1"/>
</dbReference>
<keyword evidence="5" id="KW-1185">Reference proteome</keyword>
<dbReference type="Gene3D" id="3.30.70.3490">
    <property type="match status" value="1"/>
</dbReference>
<evidence type="ECO:0000313" key="5">
    <source>
        <dbReference type="Proteomes" id="UP001344447"/>
    </source>
</evidence>
<dbReference type="FunFam" id="3.30.70.3490:FF:000029">
    <property type="match status" value="1"/>
</dbReference>
<feature type="compositionally biased region" description="Low complexity" evidence="3">
    <location>
        <begin position="21"/>
        <end position="44"/>
    </location>
</feature>
<feature type="compositionally biased region" description="Polar residues" evidence="3">
    <location>
        <begin position="45"/>
        <end position="57"/>
    </location>
</feature>
<dbReference type="PANTHER" id="PTHR10972:SF102">
    <property type="entry name" value="OXYSTEROL-BINDING PROTEIN"/>
    <property type="match status" value="1"/>
</dbReference>
<accession>A0AAN7TTV9</accession>
<gene>
    <name evidence="4" type="ORF">RB653_010364</name>
</gene>
<sequence length="458" mass="51824">MEIGTSSTINNGVAPTVPQDIINNSNHHNNSSNNSSNNNSISSSPTDSLMNGEQSTSPPSPPIEEVLEEEPRNLLISLLSELKIGVDLSRVPLPTFILEPRSLLEKFTDNMIHGDILCNISKLESPMDRIQLITKWYLSAFHYRKKGLQKPYNPILGEIFRTRWEFKQTNSNCIMVSEQISHHPPVSCIYLSNRKDGYTMSGTINPRSKFLGNSMAVIVDGSSTLTLLGLQEEYVITFPTAVARGIIFGTLLTEIVGNATISCKQTNLKVEMDFKAKPMFGGEYNVVSGKIKKANETTHTFNGKWDKKVEIISSLSKKKSSGSDILWDCSDAVKTQMITRSISEQEEFESQRLWQKVSQAIIKKNQKDATFEKNKLEDEQRKRVKDRKDNNIEWEPRLFKKINDQWVYKYQNHSVYDPNEPKEVEIDGIIHFEGTLIKKESKQSLVEKCGASENEIAV</sequence>